<feature type="region of interest" description="Disordered" evidence="2">
    <location>
        <begin position="350"/>
        <end position="373"/>
    </location>
</feature>
<dbReference type="SUPFAM" id="SSF52540">
    <property type="entry name" value="P-loop containing nucleoside triphosphate hydrolases"/>
    <property type="match status" value="1"/>
</dbReference>
<evidence type="ECO:0000259" key="3">
    <source>
        <dbReference type="PROSITE" id="PS51192"/>
    </source>
</evidence>
<dbReference type="Gene3D" id="3.40.50.300">
    <property type="entry name" value="P-loop containing nucleotide triphosphate hydrolases"/>
    <property type="match status" value="2"/>
</dbReference>
<keyword evidence="6" id="KW-1185">Reference proteome</keyword>
<dbReference type="InterPro" id="IPR050742">
    <property type="entry name" value="Helicase_Restrict-Modif_Enz"/>
</dbReference>
<keyword evidence="5" id="KW-0378">Hydrolase</keyword>
<dbReference type="Proteomes" id="UP000029362">
    <property type="component" value="Segment"/>
</dbReference>
<evidence type="ECO:0000259" key="4">
    <source>
        <dbReference type="PROSITE" id="PS51194"/>
    </source>
</evidence>
<evidence type="ECO:0000313" key="6">
    <source>
        <dbReference type="Proteomes" id="UP000029362"/>
    </source>
</evidence>
<dbReference type="InterPro" id="IPR006935">
    <property type="entry name" value="Helicase/UvrB_N"/>
</dbReference>
<organism evidence="5 6">
    <name type="scientific">Escherichia phage vB_EcoM-ep3</name>
    <dbReference type="NCBI Taxonomy" id="1541883"/>
    <lineage>
        <taxon>Viruses</taxon>
        <taxon>Duplodnaviria</taxon>
        <taxon>Heunggongvirae</taxon>
        <taxon>Uroviricota</taxon>
        <taxon>Caudoviricetes</taxon>
        <taxon>Iiscvirinae</taxon>
        <taxon>Jilinvirus</taxon>
        <taxon>Jilinvirus ep3</taxon>
    </lineage>
</organism>
<dbReference type="PANTHER" id="PTHR47396:SF1">
    <property type="entry name" value="ATP-DEPENDENT HELICASE IRC3-RELATED"/>
    <property type="match status" value="1"/>
</dbReference>
<dbReference type="GO" id="GO:0003677">
    <property type="term" value="F:DNA binding"/>
    <property type="evidence" value="ECO:0007669"/>
    <property type="project" value="InterPro"/>
</dbReference>
<evidence type="ECO:0000256" key="2">
    <source>
        <dbReference type="SAM" id="MobiDB-lite"/>
    </source>
</evidence>
<dbReference type="Pfam" id="PF04851">
    <property type="entry name" value="ResIII"/>
    <property type="match status" value="1"/>
</dbReference>
<reference evidence="5 6" key="2">
    <citation type="journal article" date="2015" name="Virus Genes">
        <title>Genome sequencing and analysis of an Escherichia coli phage vB_EcoM-ep3 with a novel lysin, Lysep3.</title>
        <authorList>
            <person name="Lv M."/>
            <person name="Wang S."/>
            <person name="Yan G."/>
            <person name="Sun C."/>
            <person name="Feng X."/>
            <person name="Gu J."/>
            <person name="Han W."/>
            <person name="Lei L."/>
        </authorList>
    </citation>
    <scope>NUCLEOTIDE SEQUENCE [LARGE SCALE GENOMIC DNA]</scope>
</reference>
<dbReference type="SMART" id="SM00490">
    <property type="entry name" value="HELICc"/>
    <property type="match status" value="1"/>
</dbReference>
<dbReference type="InterPro" id="IPR001650">
    <property type="entry name" value="Helicase_C-like"/>
</dbReference>
<dbReference type="GO" id="GO:0005524">
    <property type="term" value="F:ATP binding"/>
    <property type="evidence" value="ECO:0007669"/>
    <property type="project" value="InterPro"/>
</dbReference>
<dbReference type="PANTHER" id="PTHR47396">
    <property type="entry name" value="TYPE I RESTRICTION ENZYME ECOKI R PROTEIN"/>
    <property type="match status" value="1"/>
</dbReference>
<dbReference type="SMART" id="SM00487">
    <property type="entry name" value="DEXDc"/>
    <property type="match status" value="1"/>
</dbReference>
<feature type="domain" description="Helicase ATP-binding" evidence="3">
    <location>
        <begin position="17"/>
        <end position="166"/>
    </location>
</feature>
<dbReference type="GO" id="GO:0004386">
    <property type="term" value="F:helicase activity"/>
    <property type="evidence" value="ECO:0007669"/>
    <property type="project" value="UniProtKB-KW"/>
</dbReference>
<name>A0A088FRR6_9CAUD</name>
<dbReference type="InterPro" id="IPR027417">
    <property type="entry name" value="P-loop_NTPase"/>
</dbReference>
<dbReference type="RefSeq" id="YP_009100002.1">
    <property type="nucleotide sequence ID" value="NC_025430.1"/>
</dbReference>
<keyword evidence="5" id="KW-0067">ATP-binding</keyword>
<feature type="domain" description="Helicase C-terminal" evidence="4">
    <location>
        <begin position="219"/>
        <end position="370"/>
    </location>
</feature>
<keyword evidence="1" id="KW-0175">Coiled coil</keyword>
<gene>
    <name evidence="5" type="ORF">ep3_007</name>
</gene>
<keyword evidence="5" id="KW-0547">Nucleotide-binding</keyword>
<dbReference type="GeneID" id="22112945"/>
<protein>
    <submittedName>
        <fullName evidence="5">Helicase</fullName>
    </submittedName>
</protein>
<dbReference type="Pfam" id="PF00271">
    <property type="entry name" value="Helicase_C"/>
    <property type="match status" value="1"/>
</dbReference>
<evidence type="ECO:0000313" key="5">
    <source>
        <dbReference type="EMBL" id="AIM50537.1"/>
    </source>
</evidence>
<dbReference type="GO" id="GO:0016787">
    <property type="term" value="F:hydrolase activity"/>
    <property type="evidence" value="ECO:0007669"/>
    <property type="project" value="InterPro"/>
</dbReference>
<evidence type="ECO:0000256" key="1">
    <source>
        <dbReference type="SAM" id="Coils"/>
    </source>
</evidence>
<proteinExistence type="predicted"/>
<accession>A0A088FRR6</accession>
<sequence length="472" mass="51954">MGVILRDYQSDIINKARLSMRRNRRVLLQAPTGAGKTALASYMAGETSAKGQQVWFICHRAELVLQTSLTFRKFGIDHGFIAAGYPMNLRAGVQVCSIDTLKNRLHTLPAPKLAIMDEAHHCGAAGWARVNAWLFENGAYVIGLSATPKRLDGTGLDDHFDDIVLGPSVRWLMDNGHLSDYRMFCPDIPDMKGVRKQMGDFSKGETAEKMDKPKLTGNIISHWLKYARGMKTVGFAVNIAHSRHLTQAFIDSGIRAAHLDGGTDKAERKRIIQDYANDNLDVIFNVSLFGEGFDLSAIAQTDVTIDCLIDAQPTQSLSLVLQKDGRVLRPSKGKTAIILDHAGNALRHGFPDDEREWSLAGDDSGSKSSSAGGPPPPVICKGCFNAIRRPLPPKCPHCQKELQAEAKEIEVAEGELREMDERAKESLRAKMRREEDACKDIGALTALAMKRGLPNPSGWAIAKMGGRRFKRK</sequence>
<dbReference type="PROSITE" id="PS51194">
    <property type="entry name" value="HELICASE_CTER"/>
    <property type="match status" value="1"/>
</dbReference>
<reference evidence="6" key="1">
    <citation type="submission" date="2014-12" db="EMBL/GenBank/DDBJ databases">
        <authorList>
            <person name="Lv M."/>
            <person name="Lei L."/>
        </authorList>
    </citation>
    <scope>NUCLEOTIDE SEQUENCE [LARGE SCALE GENOMIC DNA]</scope>
</reference>
<dbReference type="OrthoDB" id="1659at10239"/>
<dbReference type="EMBL" id="KM360178">
    <property type="protein sequence ID" value="AIM50537.1"/>
    <property type="molecule type" value="Genomic_DNA"/>
</dbReference>
<keyword evidence="5" id="KW-0347">Helicase</keyword>
<dbReference type="KEGG" id="vg:22112945"/>
<dbReference type="InterPro" id="IPR014001">
    <property type="entry name" value="Helicase_ATP-bd"/>
</dbReference>
<feature type="coiled-coil region" evidence="1">
    <location>
        <begin position="402"/>
        <end position="437"/>
    </location>
</feature>
<feature type="compositionally biased region" description="Low complexity" evidence="2">
    <location>
        <begin position="360"/>
        <end position="372"/>
    </location>
</feature>
<dbReference type="PROSITE" id="PS51192">
    <property type="entry name" value="HELICASE_ATP_BIND_1"/>
    <property type="match status" value="1"/>
</dbReference>